<dbReference type="SMART" id="SM00184">
    <property type="entry name" value="RING"/>
    <property type="match status" value="1"/>
</dbReference>
<dbReference type="Pfam" id="PF13920">
    <property type="entry name" value="zf-C3HC4_3"/>
    <property type="match status" value="1"/>
</dbReference>
<keyword evidence="2 4" id="KW-0863">Zinc-finger</keyword>
<gene>
    <name evidence="7" type="ORF">Rsub_10794</name>
</gene>
<dbReference type="GO" id="GO:0008270">
    <property type="term" value="F:zinc ion binding"/>
    <property type="evidence" value="ECO:0007669"/>
    <property type="project" value="UniProtKB-KW"/>
</dbReference>
<dbReference type="PROSITE" id="PS50089">
    <property type="entry name" value="ZF_RING_2"/>
    <property type="match status" value="1"/>
</dbReference>
<dbReference type="InterPro" id="IPR017907">
    <property type="entry name" value="Znf_RING_CS"/>
</dbReference>
<evidence type="ECO:0000313" key="8">
    <source>
        <dbReference type="Proteomes" id="UP000247498"/>
    </source>
</evidence>
<name>A0A2V0PNB4_9CHLO</name>
<sequence>MQALGTSTKENMAPFCSKLSCGSSDCSDTVKEFAPSAGPGSSLSSPAGDGTRICVDDLSPHLRCGLCRDHVAGSLVLSCGHLFCGACLSDHLMASPSCPACQMQLRSIPVRCIAIDHVVSVLLPALPPAARDAHRRRRERGESAPSIIAKMLWWLEAGVPAPGGGMGAEAAGHRGGAGALQHGGGRGMAGLHAHHQHAATAAAAAGFAGALGGPAVGAQAAHEAAAMAAAMSAAAAAVGAAAAGPAYGLPSHLGALSLGMGGAAPQGGMSSFGGRADMLAAAAAHAHLPMMGADPMAAYHAALQSMQSAAALQSGLQSAMPGHHGGAGYLGGGGGGYPQLGGLMGI</sequence>
<dbReference type="OrthoDB" id="687730at2759"/>
<dbReference type="InterPro" id="IPR001841">
    <property type="entry name" value="Znf_RING"/>
</dbReference>
<evidence type="ECO:0000256" key="4">
    <source>
        <dbReference type="PROSITE-ProRule" id="PRU00175"/>
    </source>
</evidence>
<proteinExistence type="predicted"/>
<accession>A0A2V0PNB4</accession>
<feature type="domain" description="RING-type" evidence="6">
    <location>
        <begin position="64"/>
        <end position="102"/>
    </location>
</feature>
<protein>
    <recommendedName>
        <fullName evidence="6">RING-type domain-containing protein</fullName>
    </recommendedName>
</protein>
<dbReference type="Gene3D" id="3.30.40.10">
    <property type="entry name" value="Zinc/RING finger domain, C3HC4 (zinc finger)"/>
    <property type="match status" value="1"/>
</dbReference>
<dbReference type="EMBL" id="BDRX01000130">
    <property type="protein sequence ID" value="GBF98605.1"/>
    <property type="molecule type" value="Genomic_DNA"/>
</dbReference>
<evidence type="ECO:0000256" key="5">
    <source>
        <dbReference type="SAM" id="MobiDB-lite"/>
    </source>
</evidence>
<keyword evidence="1" id="KW-0479">Metal-binding</keyword>
<dbReference type="AlphaFoldDB" id="A0A2V0PNB4"/>
<dbReference type="STRING" id="307507.A0A2V0PNB4"/>
<dbReference type="InParanoid" id="A0A2V0PNB4"/>
<dbReference type="Proteomes" id="UP000247498">
    <property type="component" value="Unassembled WGS sequence"/>
</dbReference>
<evidence type="ECO:0000313" key="7">
    <source>
        <dbReference type="EMBL" id="GBF98605.1"/>
    </source>
</evidence>
<evidence type="ECO:0000256" key="3">
    <source>
        <dbReference type="ARBA" id="ARBA00022833"/>
    </source>
</evidence>
<dbReference type="SUPFAM" id="SSF57850">
    <property type="entry name" value="RING/U-box"/>
    <property type="match status" value="1"/>
</dbReference>
<feature type="region of interest" description="Disordered" evidence="5">
    <location>
        <begin position="167"/>
        <end position="190"/>
    </location>
</feature>
<organism evidence="7 8">
    <name type="scientific">Raphidocelis subcapitata</name>
    <dbReference type="NCBI Taxonomy" id="307507"/>
    <lineage>
        <taxon>Eukaryota</taxon>
        <taxon>Viridiplantae</taxon>
        <taxon>Chlorophyta</taxon>
        <taxon>core chlorophytes</taxon>
        <taxon>Chlorophyceae</taxon>
        <taxon>CS clade</taxon>
        <taxon>Sphaeropleales</taxon>
        <taxon>Selenastraceae</taxon>
        <taxon>Raphidocelis</taxon>
    </lineage>
</organism>
<comment type="caution">
    <text evidence="7">The sequence shown here is derived from an EMBL/GenBank/DDBJ whole genome shotgun (WGS) entry which is preliminary data.</text>
</comment>
<dbReference type="InterPro" id="IPR013083">
    <property type="entry name" value="Znf_RING/FYVE/PHD"/>
</dbReference>
<dbReference type="PROSITE" id="PS00518">
    <property type="entry name" value="ZF_RING_1"/>
    <property type="match status" value="1"/>
</dbReference>
<feature type="compositionally biased region" description="Gly residues" evidence="5">
    <location>
        <begin position="167"/>
        <end position="188"/>
    </location>
</feature>
<reference evidence="7 8" key="1">
    <citation type="journal article" date="2018" name="Sci. Rep.">
        <title>Raphidocelis subcapitata (=Pseudokirchneriella subcapitata) provides an insight into genome evolution and environmental adaptations in the Sphaeropleales.</title>
        <authorList>
            <person name="Suzuki S."/>
            <person name="Yamaguchi H."/>
            <person name="Nakajima N."/>
            <person name="Kawachi M."/>
        </authorList>
    </citation>
    <scope>NUCLEOTIDE SEQUENCE [LARGE SCALE GENOMIC DNA]</scope>
    <source>
        <strain evidence="7 8">NIES-35</strain>
    </source>
</reference>
<keyword evidence="8" id="KW-1185">Reference proteome</keyword>
<keyword evidence="3" id="KW-0862">Zinc</keyword>
<evidence type="ECO:0000256" key="2">
    <source>
        <dbReference type="ARBA" id="ARBA00022771"/>
    </source>
</evidence>
<evidence type="ECO:0000256" key="1">
    <source>
        <dbReference type="ARBA" id="ARBA00022723"/>
    </source>
</evidence>
<evidence type="ECO:0000259" key="6">
    <source>
        <dbReference type="PROSITE" id="PS50089"/>
    </source>
</evidence>